<proteinExistence type="predicted"/>
<keyword evidence="4" id="KW-1185">Reference proteome</keyword>
<keyword evidence="2" id="KW-0732">Signal</keyword>
<dbReference type="PANTHER" id="PTHR37177:SF4">
    <property type="entry name" value="PROTEIN PSY1"/>
    <property type="match status" value="1"/>
</dbReference>
<sequence>MASFRLSTFVLLLLALSLLLPLLSSARYTTLSFSEDAITVVEGRALMKLSLTDYGEPSANQGHDPSQSKSRGRADDNQGRGGANGHRGRRRRD</sequence>
<evidence type="ECO:0000256" key="1">
    <source>
        <dbReference type="SAM" id="MobiDB-lite"/>
    </source>
</evidence>
<accession>A0AAV2FXR0</accession>
<feature type="signal peptide" evidence="2">
    <location>
        <begin position="1"/>
        <end position="26"/>
    </location>
</feature>
<gene>
    <name evidence="3" type="ORF">LTRI10_LOCUS42333</name>
</gene>
<dbReference type="EMBL" id="OZ034820">
    <property type="protein sequence ID" value="CAL1402325.1"/>
    <property type="molecule type" value="Genomic_DNA"/>
</dbReference>
<evidence type="ECO:0000256" key="2">
    <source>
        <dbReference type="SAM" id="SignalP"/>
    </source>
</evidence>
<evidence type="ECO:0000313" key="4">
    <source>
        <dbReference type="Proteomes" id="UP001497516"/>
    </source>
</evidence>
<feature type="chain" id="PRO_5043707606" evidence="2">
    <location>
        <begin position="27"/>
        <end position="93"/>
    </location>
</feature>
<dbReference type="PANTHER" id="PTHR37177">
    <property type="entry name" value="PROTEIN PSY1"/>
    <property type="match status" value="1"/>
</dbReference>
<dbReference type="Proteomes" id="UP001497516">
    <property type="component" value="Chromosome 7"/>
</dbReference>
<organism evidence="3 4">
    <name type="scientific">Linum trigynum</name>
    <dbReference type="NCBI Taxonomy" id="586398"/>
    <lineage>
        <taxon>Eukaryota</taxon>
        <taxon>Viridiplantae</taxon>
        <taxon>Streptophyta</taxon>
        <taxon>Embryophyta</taxon>
        <taxon>Tracheophyta</taxon>
        <taxon>Spermatophyta</taxon>
        <taxon>Magnoliopsida</taxon>
        <taxon>eudicotyledons</taxon>
        <taxon>Gunneridae</taxon>
        <taxon>Pentapetalae</taxon>
        <taxon>rosids</taxon>
        <taxon>fabids</taxon>
        <taxon>Malpighiales</taxon>
        <taxon>Linaceae</taxon>
        <taxon>Linum</taxon>
    </lineage>
</organism>
<dbReference type="InterPro" id="IPR034430">
    <property type="entry name" value="PSY"/>
</dbReference>
<feature type="region of interest" description="Disordered" evidence="1">
    <location>
        <begin position="52"/>
        <end position="93"/>
    </location>
</feature>
<dbReference type="AlphaFoldDB" id="A0AAV2FXR0"/>
<evidence type="ECO:0000313" key="3">
    <source>
        <dbReference type="EMBL" id="CAL1402325.1"/>
    </source>
</evidence>
<name>A0AAV2FXR0_9ROSI</name>
<protein>
    <submittedName>
        <fullName evidence="3">Uncharacterized protein</fullName>
    </submittedName>
</protein>
<reference evidence="3 4" key="1">
    <citation type="submission" date="2024-04" db="EMBL/GenBank/DDBJ databases">
        <authorList>
            <person name="Fracassetti M."/>
        </authorList>
    </citation>
    <scope>NUCLEOTIDE SEQUENCE [LARGE SCALE GENOMIC DNA]</scope>
</reference>
<feature type="compositionally biased region" description="Polar residues" evidence="1">
    <location>
        <begin position="58"/>
        <end position="69"/>
    </location>
</feature>